<reference evidence="2 3" key="1">
    <citation type="submission" date="2020-08" db="EMBL/GenBank/DDBJ databases">
        <title>Genomic Encyclopedia of Type Strains, Phase IV (KMG-IV): sequencing the most valuable type-strain genomes for metagenomic binning, comparative biology and taxonomic classification.</title>
        <authorList>
            <person name="Goeker M."/>
        </authorList>
    </citation>
    <scope>NUCLEOTIDE SEQUENCE [LARGE SCALE GENOMIC DNA]</scope>
    <source>
        <strain evidence="2 3">DSM 25481</strain>
    </source>
</reference>
<proteinExistence type="predicted"/>
<dbReference type="AlphaFoldDB" id="A0A7W6GGQ2"/>
<dbReference type="Pfam" id="PF13847">
    <property type="entry name" value="Methyltransf_31"/>
    <property type="match status" value="1"/>
</dbReference>
<dbReference type="InterPro" id="IPR025714">
    <property type="entry name" value="Methyltranfer_dom"/>
</dbReference>
<dbReference type="EMBL" id="JACIDR010000006">
    <property type="protein sequence ID" value="MBB3974570.1"/>
    <property type="molecule type" value="Genomic_DNA"/>
</dbReference>
<dbReference type="Gene3D" id="3.40.50.150">
    <property type="entry name" value="Vaccinia Virus protein VP39"/>
    <property type="match status" value="1"/>
</dbReference>
<gene>
    <name evidence="2" type="ORF">GGR24_003251</name>
</gene>
<keyword evidence="2" id="KW-0808">Transferase</keyword>
<dbReference type="SUPFAM" id="SSF53335">
    <property type="entry name" value="S-adenosyl-L-methionine-dependent methyltransferases"/>
    <property type="match status" value="1"/>
</dbReference>
<evidence type="ECO:0000259" key="1">
    <source>
        <dbReference type="Pfam" id="PF13847"/>
    </source>
</evidence>
<dbReference type="RefSeq" id="WP_183396410.1">
    <property type="nucleotide sequence ID" value="NZ_JACIDR010000006.1"/>
</dbReference>
<dbReference type="InterPro" id="IPR029063">
    <property type="entry name" value="SAM-dependent_MTases_sf"/>
</dbReference>
<dbReference type="CDD" id="cd02440">
    <property type="entry name" value="AdoMet_MTases"/>
    <property type="match status" value="1"/>
</dbReference>
<protein>
    <submittedName>
        <fullName evidence="2">SAM-dependent methyltransferase</fullName>
    </submittedName>
</protein>
<dbReference type="Proteomes" id="UP000528964">
    <property type="component" value="Unassembled WGS sequence"/>
</dbReference>
<evidence type="ECO:0000313" key="2">
    <source>
        <dbReference type="EMBL" id="MBB3974570.1"/>
    </source>
</evidence>
<sequence>MQESQADATKAYWDKFYAQTWYSDSSTFCRYVAESSYFRDAVLDLGCGNGRDSFGFAKRASKVVAVDQSQVAVETGNKKAAESGLPHLSFVQCELQDGEKLARVIADLKAQAPQGVLFYCRFVLHAIDEPTQDVLLSAVAAGLGPNDVFAAEFRTAKDADKDHVHGDHYRRYQDAPTLARELASRWGLNVRVYQEGNGFSPYKDEDPELCRMIVLAPQ</sequence>
<dbReference type="GO" id="GO:0032259">
    <property type="term" value="P:methylation"/>
    <property type="evidence" value="ECO:0007669"/>
    <property type="project" value="UniProtKB-KW"/>
</dbReference>
<dbReference type="GO" id="GO:0008168">
    <property type="term" value="F:methyltransferase activity"/>
    <property type="evidence" value="ECO:0007669"/>
    <property type="project" value="UniProtKB-KW"/>
</dbReference>
<feature type="domain" description="Methyltransferase" evidence="1">
    <location>
        <begin position="41"/>
        <end position="99"/>
    </location>
</feature>
<accession>A0A7W6GGQ2</accession>
<name>A0A7W6GGQ2_9HYPH</name>
<evidence type="ECO:0000313" key="3">
    <source>
        <dbReference type="Proteomes" id="UP000528964"/>
    </source>
</evidence>
<keyword evidence="3" id="KW-1185">Reference proteome</keyword>
<comment type="caution">
    <text evidence="2">The sequence shown here is derived from an EMBL/GenBank/DDBJ whole genome shotgun (WGS) entry which is preliminary data.</text>
</comment>
<keyword evidence="2" id="KW-0489">Methyltransferase</keyword>
<organism evidence="2 3">
    <name type="scientific">Hansschlegelia beijingensis</name>
    <dbReference type="NCBI Taxonomy" id="1133344"/>
    <lineage>
        <taxon>Bacteria</taxon>
        <taxon>Pseudomonadati</taxon>
        <taxon>Pseudomonadota</taxon>
        <taxon>Alphaproteobacteria</taxon>
        <taxon>Hyphomicrobiales</taxon>
        <taxon>Methylopilaceae</taxon>
        <taxon>Hansschlegelia</taxon>
    </lineage>
</organism>